<dbReference type="InterPro" id="IPR059112">
    <property type="entry name" value="CysZ/EI24"/>
</dbReference>
<evidence type="ECO:0000313" key="13">
    <source>
        <dbReference type="Proteomes" id="UP001257914"/>
    </source>
</evidence>
<dbReference type="EMBL" id="JAWCUA010000010">
    <property type="protein sequence ID" value="MDU0114409.1"/>
    <property type="molecule type" value="Genomic_DNA"/>
</dbReference>
<evidence type="ECO:0000256" key="6">
    <source>
        <dbReference type="ARBA" id="ARBA00022692"/>
    </source>
</evidence>
<reference evidence="12 13" key="1">
    <citation type="submission" date="2023-10" db="EMBL/GenBank/DDBJ databases">
        <title>Psychrosphaera aquimaarina strain SW33 isolated from seawater.</title>
        <authorList>
            <person name="Bayburt H."/>
            <person name="Kim J.M."/>
            <person name="Choi B.J."/>
            <person name="Jeon C.O."/>
        </authorList>
    </citation>
    <scope>NUCLEOTIDE SEQUENCE [LARGE SCALE GENOMIC DNA]</scope>
    <source>
        <strain evidence="12 13">KCTC 52743</strain>
    </source>
</reference>
<dbReference type="HAMAP" id="MF_00468">
    <property type="entry name" value="CysZ"/>
    <property type="match status" value="1"/>
</dbReference>
<evidence type="ECO:0000256" key="7">
    <source>
        <dbReference type="ARBA" id="ARBA00022989"/>
    </source>
</evidence>
<dbReference type="Proteomes" id="UP001257914">
    <property type="component" value="Unassembled WGS sequence"/>
</dbReference>
<feature type="transmembrane region" description="Helical" evidence="11">
    <location>
        <begin position="200"/>
        <end position="233"/>
    </location>
</feature>
<evidence type="ECO:0000313" key="12">
    <source>
        <dbReference type="EMBL" id="MDU0114409.1"/>
    </source>
</evidence>
<proteinExistence type="inferred from homology"/>
<keyword evidence="4 11" id="KW-0997">Cell inner membrane</keyword>
<gene>
    <name evidence="11 12" type="primary">cysZ</name>
    <name evidence="12" type="ORF">RT723_15710</name>
</gene>
<dbReference type="PANTHER" id="PTHR37468">
    <property type="entry name" value="SULFATE TRANSPORTER CYSZ"/>
    <property type="match status" value="1"/>
</dbReference>
<evidence type="ECO:0000256" key="1">
    <source>
        <dbReference type="ARBA" id="ARBA00004141"/>
    </source>
</evidence>
<dbReference type="RefSeq" id="WP_315948028.1">
    <property type="nucleotide sequence ID" value="NZ_JAWCUA010000010.1"/>
</dbReference>
<evidence type="ECO:0000256" key="3">
    <source>
        <dbReference type="ARBA" id="ARBA00022475"/>
    </source>
</evidence>
<comment type="caution">
    <text evidence="12">The sequence shown here is derived from an EMBL/GenBank/DDBJ whole genome shotgun (WGS) entry which is preliminary data.</text>
</comment>
<accession>A0ABU3R414</accession>
<keyword evidence="7 11" id="KW-1133">Transmembrane helix</keyword>
<sequence length="246" mass="28148">MTFTDGVKFFLSGFSLIQTKGLKRFVLVPLIVNFILFSFAIGYLLTELGLHIDWLISYLPSWLTWLGTLIYPIALLILLFLFSLFFTTAANWLAAPFNGVLAERVEQHLSGQTPDKDNFVAIIKAIPHTLLREWKKLVYFIPRFIGYFLVGLILPGLGQIIWFLFIAWVLAVQYCDYAFDNNKYSFDYMRHVLRQNKSACFGFGSMISIFTMVPILNLLVMPVAICGATAMWVEHLKQQVESNPPN</sequence>
<evidence type="ECO:0000256" key="5">
    <source>
        <dbReference type="ARBA" id="ARBA00022605"/>
    </source>
</evidence>
<feature type="transmembrane region" description="Helical" evidence="11">
    <location>
        <begin position="65"/>
        <end position="86"/>
    </location>
</feature>
<evidence type="ECO:0000256" key="2">
    <source>
        <dbReference type="ARBA" id="ARBA00022448"/>
    </source>
</evidence>
<evidence type="ECO:0000256" key="9">
    <source>
        <dbReference type="ARBA" id="ARBA00023136"/>
    </source>
</evidence>
<name>A0ABU3R414_9GAMM</name>
<comment type="caution">
    <text evidence="11">Lacks conserved residue(s) required for the propagation of feature annotation.</text>
</comment>
<dbReference type="NCBIfam" id="NF003433">
    <property type="entry name" value="PRK04949.1"/>
    <property type="match status" value="1"/>
</dbReference>
<keyword evidence="8 11" id="KW-0764">Sulfate transport</keyword>
<evidence type="ECO:0000256" key="10">
    <source>
        <dbReference type="ARBA" id="ARBA00023192"/>
    </source>
</evidence>
<dbReference type="PANTHER" id="PTHR37468:SF1">
    <property type="entry name" value="SULFATE TRANSPORTER CYSZ"/>
    <property type="match status" value="1"/>
</dbReference>
<keyword evidence="9 11" id="KW-0472">Membrane</keyword>
<keyword evidence="5 11" id="KW-0028">Amino-acid biosynthesis</keyword>
<comment type="similarity">
    <text evidence="11">Belongs to the CysZ family.</text>
</comment>
<organism evidence="12 13">
    <name type="scientific">Psychrosphaera aquimarina</name>
    <dbReference type="NCBI Taxonomy" id="2044854"/>
    <lineage>
        <taxon>Bacteria</taxon>
        <taxon>Pseudomonadati</taxon>
        <taxon>Pseudomonadota</taxon>
        <taxon>Gammaproteobacteria</taxon>
        <taxon>Alteromonadales</taxon>
        <taxon>Pseudoalteromonadaceae</taxon>
        <taxon>Psychrosphaera</taxon>
    </lineage>
</organism>
<evidence type="ECO:0000256" key="4">
    <source>
        <dbReference type="ARBA" id="ARBA00022519"/>
    </source>
</evidence>
<keyword evidence="10 11" id="KW-0198">Cysteine biosynthesis</keyword>
<feature type="transmembrane region" description="Helical" evidence="11">
    <location>
        <begin position="25"/>
        <end position="45"/>
    </location>
</feature>
<keyword evidence="3 11" id="KW-1003">Cell membrane</keyword>
<dbReference type="InterPro" id="IPR022985">
    <property type="entry name" value="Sulfate_CysZ"/>
</dbReference>
<protein>
    <recommendedName>
        <fullName evidence="11">Sulfate transporter CysZ</fullName>
    </recommendedName>
</protein>
<dbReference type="Pfam" id="PF07264">
    <property type="entry name" value="EI24"/>
    <property type="match status" value="1"/>
</dbReference>
<keyword evidence="6 11" id="KW-0812">Transmembrane</keyword>
<evidence type="ECO:0000256" key="11">
    <source>
        <dbReference type="HAMAP-Rule" id="MF_00468"/>
    </source>
</evidence>
<comment type="subcellular location">
    <subcellularLocation>
        <location evidence="11">Cell inner membrane</location>
        <topology evidence="11">Multi-pass membrane protein</topology>
    </subcellularLocation>
    <subcellularLocation>
        <location evidence="1">Membrane</location>
        <topology evidence="1">Multi-pass membrane protein</topology>
    </subcellularLocation>
</comment>
<keyword evidence="2 11" id="KW-0813">Transport</keyword>
<keyword evidence="13" id="KW-1185">Reference proteome</keyword>
<evidence type="ECO:0000256" key="8">
    <source>
        <dbReference type="ARBA" id="ARBA00023032"/>
    </source>
</evidence>
<dbReference type="InterPro" id="IPR050480">
    <property type="entry name" value="CysZ-like"/>
</dbReference>
<comment type="function">
    <text evidence="11">High affinity, high specificity proton-dependent sulfate transporter, which mediates sulfate uptake. Provides the sulfur source for the cysteine synthesis pathway.</text>
</comment>